<protein>
    <submittedName>
        <fullName evidence="4">Nuclease</fullName>
    </submittedName>
</protein>
<accession>A0A0H1UFG2</accession>
<evidence type="ECO:0000313" key="4">
    <source>
        <dbReference type="EMBL" id="KLL34923.1"/>
    </source>
</evidence>
<dbReference type="GO" id="GO:0016788">
    <property type="term" value="F:hydrolase activity, acting on ester bonds"/>
    <property type="evidence" value="ECO:0007669"/>
    <property type="project" value="InterPro"/>
</dbReference>
<evidence type="ECO:0000256" key="2">
    <source>
        <dbReference type="ARBA" id="ARBA00022722"/>
    </source>
</evidence>
<dbReference type="SMART" id="SM00990">
    <property type="entry name" value="VRR_NUC"/>
    <property type="match status" value="1"/>
</dbReference>
<dbReference type="Gene3D" id="3.40.1350.10">
    <property type="match status" value="1"/>
</dbReference>
<dbReference type="InterPro" id="IPR014883">
    <property type="entry name" value="VRR_NUC"/>
</dbReference>
<comment type="cofactor">
    <cofactor evidence="1">
        <name>Mg(2+)</name>
        <dbReference type="ChEBI" id="CHEBI:18420"/>
    </cofactor>
</comment>
<dbReference type="RefSeq" id="WP_001208475.1">
    <property type="nucleotide sequence ID" value="NZ_JAIMFK010000001.1"/>
</dbReference>
<evidence type="ECO:0000256" key="1">
    <source>
        <dbReference type="ARBA" id="ARBA00001946"/>
    </source>
</evidence>
<keyword evidence="3" id="KW-0378">Hydrolase</keyword>
<evidence type="ECO:0000256" key="3">
    <source>
        <dbReference type="ARBA" id="ARBA00022801"/>
    </source>
</evidence>
<dbReference type="AlphaFoldDB" id="A0A0H1UFG2"/>
<proteinExistence type="predicted"/>
<comment type="caution">
    <text evidence="4">The sequence shown here is derived from an EMBL/GenBank/DDBJ whole genome shotgun (WGS) entry which is preliminary data.</text>
</comment>
<organism evidence="4 5">
    <name type="scientific">Streptococcus agalactiae</name>
    <dbReference type="NCBI Taxonomy" id="1311"/>
    <lineage>
        <taxon>Bacteria</taxon>
        <taxon>Bacillati</taxon>
        <taxon>Bacillota</taxon>
        <taxon>Bacilli</taxon>
        <taxon>Lactobacillales</taxon>
        <taxon>Streptococcaceae</taxon>
        <taxon>Streptococcus</taxon>
    </lineage>
</organism>
<dbReference type="GO" id="GO:0004518">
    <property type="term" value="F:nuclease activity"/>
    <property type="evidence" value="ECO:0007669"/>
    <property type="project" value="UniProtKB-KW"/>
</dbReference>
<dbReference type="InterPro" id="IPR011856">
    <property type="entry name" value="tRNA_endonuc-like_dom_sf"/>
</dbReference>
<name>A0A0H1UFG2_STRAG</name>
<dbReference type="GO" id="GO:0003676">
    <property type="term" value="F:nucleic acid binding"/>
    <property type="evidence" value="ECO:0007669"/>
    <property type="project" value="InterPro"/>
</dbReference>
<keyword evidence="2" id="KW-0540">Nuclease</keyword>
<gene>
    <name evidence="4" type="ORF">WA04_11955</name>
</gene>
<dbReference type="EMBL" id="LBKL01000104">
    <property type="protein sequence ID" value="KLL34923.1"/>
    <property type="molecule type" value="Genomic_DNA"/>
</dbReference>
<reference evidence="4 5" key="1">
    <citation type="journal article" date="2015" name="PLoS ONE">
        <title>Genomic analysis reveals the molecular basis for capsule loss in the group B streptococcus population.</title>
        <authorList>
            <consortium name="DEVANI Consortium"/>
            <person name="Rosini R."/>
            <person name="Campisi E."/>
            <person name="De Chiara M."/>
            <person name="Tettelin H."/>
            <person name="Rinaudo D."/>
            <person name="Toniolo C."/>
            <person name="Metruccio M."/>
            <person name="Guidotti S."/>
            <person name="Sorensen U.B."/>
            <person name="Kilian M."/>
            <person name="Ramirez M."/>
            <person name="Janulczyk R."/>
            <person name="Donati C."/>
            <person name="Grandi G."/>
            <person name="Margarit I."/>
        </authorList>
    </citation>
    <scope>NUCLEOTIDE SEQUENCE [LARGE SCALE GENOMIC DNA]</scope>
    <source>
        <strain evidence="4 5">DK-B-USS-215</strain>
    </source>
</reference>
<dbReference type="Proteomes" id="UP000035346">
    <property type="component" value="Unassembled WGS sequence"/>
</dbReference>
<sequence>MREKVIEQQLVSEVKKRGGICPKWVSPSFGGVPDRLVFLPKGKFGMVEVKAPGGKPRLLQVTRHKMFDRLGFKVHVLDSVEKIGEVLDAIEFT</sequence>
<evidence type="ECO:0000313" key="5">
    <source>
        <dbReference type="Proteomes" id="UP000035346"/>
    </source>
</evidence>